<dbReference type="Proteomes" id="UP001652661">
    <property type="component" value="Chromosome 3R"/>
</dbReference>
<dbReference type="InterPro" id="IPR002843">
    <property type="entry name" value="ATPase_V0-cplx_csu/dsu"/>
</dbReference>
<protein>
    <recommendedName>
        <fullName evidence="6">V-type proton ATPase subunit</fullName>
    </recommendedName>
</protein>
<dbReference type="FunFam" id="1.20.1690.10:FF:000001">
    <property type="entry name" value="V-type proton ATPase subunit"/>
    <property type="match status" value="1"/>
</dbReference>
<organism evidence="7 8">
    <name type="scientific">Drosophila kikkawai</name>
    <name type="common">Fruit fly</name>
    <dbReference type="NCBI Taxonomy" id="30033"/>
    <lineage>
        <taxon>Eukaryota</taxon>
        <taxon>Metazoa</taxon>
        <taxon>Ecdysozoa</taxon>
        <taxon>Arthropoda</taxon>
        <taxon>Hexapoda</taxon>
        <taxon>Insecta</taxon>
        <taxon>Pterygota</taxon>
        <taxon>Neoptera</taxon>
        <taxon>Endopterygota</taxon>
        <taxon>Diptera</taxon>
        <taxon>Brachycera</taxon>
        <taxon>Muscomorpha</taxon>
        <taxon>Ephydroidea</taxon>
        <taxon>Drosophilidae</taxon>
        <taxon>Drosophila</taxon>
        <taxon>Sophophora</taxon>
    </lineage>
</organism>
<evidence type="ECO:0000256" key="2">
    <source>
        <dbReference type="ARBA" id="ARBA00022448"/>
    </source>
</evidence>
<sequence length="351" mass="40112">MSMMFNIEWGYLEGLTRGFKNGMLKNSDYLNLTQCESLEDVMISINGTDYGNIFAGGHGEPSVGLINSRLQDRLMQQYDYILCHSSEPLTTFLEYIRYPYMIDNIAMLIAGLNNRRPMKRLLKMCHPLGLFDQLAAIELVTDLSELFDVVLIDTPIAKFIPPDMPREKLHEIDVEIVRASLYRAYLEGFHSYCRGLGGSTGEVMTNLLAFEADRRAITIAVNAIGSDIRPAHRMKMFPTCGSLPVVALDHLAFAADADKIRDVCNMYEGYGKLFDIFDRDTDGMITLEDRFLILEAKKNASSFLQQYHFGIFYSFIKLKQLECRNIVWISECISQRQTNKVNYYIPIPLDH</sequence>
<dbReference type="Gene3D" id="1.20.1690.10">
    <property type="entry name" value="V-type ATP synthase subunit C domain"/>
    <property type="match status" value="2"/>
</dbReference>
<keyword evidence="2 6" id="KW-0813">Transport</keyword>
<comment type="subunit">
    <text evidence="5">V-ATPase is a heteromultimeric enzyme made up of two complexes: the ATP-hydrolytic V1 complex and the proton translocation V0 complex. The V1 complex consists of three catalytic AB heterodimers that form a heterohexamer, three peripheral stalks each consisting of EG heterodimers, one central rotor including subunits D and F, and the regulatory subunits C and H. The proton translocation complex V0 consists of the proton transport subunit a, a ring of proteolipid subunits c9c'', rotary subunit d, subunits e and f, and the accessory subunits VhaAC45 and ATP6AP2.</text>
</comment>
<dbReference type="InterPro" id="IPR044911">
    <property type="entry name" value="V-type_ATPase_csu/dsu_dom_3"/>
</dbReference>
<dbReference type="RefSeq" id="XP_017020194.1">
    <property type="nucleotide sequence ID" value="XM_017164705.3"/>
</dbReference>
<dbReference type="Gene3D" id="1.10.132.50">
    <property type="entry name" value="ATP synthase (C/AC39) subunit, domain 3"/>
    <property type="match status" value="1"/>
</dbReference>
<dbReference type="OrthoDB" id="10250083at2759"/>
<keyword evidence="4 6" id="KW-0406">Ion transport</keyword>
<dbReference type="Pfam" id="PF01992">
    <property type="entry name" value="vATP-synt_AC39"/>
    <property type="match status" value="1"/>
</dbReference>
<evidence type="ECO:0000313" key="8">
    <source>
        <dbReference type="RefSeq" id="XP_017020194.1"/>
    </source>
</evidence>
<evidence type="ECO:0000256" key="5">
    <source>
        <dbReference type="ARBA" id="ARBA00046957"/>
    </source>
</evidence>
<reference evidence="8" key="1">
    <citation type="submission" date="2025-08" db="UniProtKB">
        <authorList>
            <consortium name="RefSeq"/>
        </authorList>
    </citation>
    <scope>IDENTIFICATION</scope>
    <source>
        <strain evidence="8">14028-0561.14</strain>
        <tissue evidence="8">Whole fly</tissue>
    </source>
</reference>
<dbReference type="AlphaFoldDB" id="A0A6P4I8I0"/>
<keyword evidence="7" id="KW-1185">Reference proteome</keyword>
<proteinExistence type="inferred from homology"/>
<evidence type="ECO:0000256" key="6">
    <source>
        <dbReference type="PIRNR" id="PIRNR018497"/>
    </source>
</evidence>
<comment type="similarity">
    <text evidence="1 6">Belongs to the V-ATPase V0D/AC39 subunit family.</text>
</comment>
<dbReference type="OMA" id="RYEHMID"/>
<name>A0A6P4I8I0_DROKI</name>
<evidence type="ECO:0000256" key="1">
    <source>
        <dbReference type="ARBA" id="ARBA00006709"/>
    </source>
</evidence>
<accession>A0A6P4I8I0</accession>
<evidence type="ECO:0000313" key="7">
    <source>
        <dbReference type="Proteomes" id="UP001652661"/>
    </source>
</evidence>
<dbReference type="PANTHER" id="PTHR11028">
    <property type="entry name" value="VACUOLAR ATP SYNTHASE SUBUNIT AC39"/>
    <property type="match status" value="1"/>
</dbReference>
<evidence type="ECO:0000256" key="3">
    <source>
        <dbReference type="ARBA" id="ARBA00022781"/>
    </source>
</evidence>
<dbReference type="PIRSF" id="PIRSF018497">
    <property type="entry name" value="V-ATP_synth_D"/>
    <property type="match status" value="1"/>
</dbReference>
<dbReference type="SUPFAM" id="SSF103486">
    <property type="entry name" value="V-type ATP synthase subunit C"/>
    <property type="match status" value="1"/>
</dbReference>
<dbReference type="GO" id="GO:0046961">
    <property type="term" value="F:proton-transporting ATPase activity, rotational mechanism"/>
    <property type="evidence" value="ECO:0007669"/>
    <property type="project" value="InterPro"/>
</dbReference>
<comment type="function">
    <text evidence="6">Subunit of the V0 complex of vacuolar(H+)-ATPase (V-ATPase), a multisubunit enzyme composed of a peripheral complex (V1) that hydrolyzes ATP and a membrane integral complex (V0) that translocates protons. V-ATPase is responsible for acidifying and maintaining the pH of intracellular compartments and in some cell types, is targeted to the plasma membrane, where it is responsible for acidifying the extracellular environment.</text>
</comment>
<gene>
    <name evidence="8" type="primary">VhaAC39-2</name>
</gene>
<dbReference type="InterPro" id="IPR016727">
    <property type="entry name" value="ATPase_V0-cplx_dsu"/>
</dbReference>
<dbReference type="GO" id="GO:0007430">
    <property type="term" value="P:terminal branching, open tracheal system"/>
    <property type="evidence" value="ECO:0007669"/>
    <property type="project" value="UniProtKB-ARBA"/>
</dbReference>
<dbReference type="GO" id="GO:0033179">
    <property type="term" value="C:proton-transporting V-type ATPase, V0 domain"/>
    <property type="evidence" value="ECO:0007669"/>
    <property type="project" value="InterPro"/>
</dbReference>
<dbReference type="InterPro" id="IPR035067">
    <property type="entry name" value="V-type_ATPase_csu/dsu"/>
</dbReference>
<evidence type="ECO:0000256" key="4">
    <source>
        <dbReference type="ARBA" id="ARBA00023065"/>
    </source>
</evidence>
<keyword evidence="3 6" id="KW-0375">Hydrogen ion transport</keyword>
<dbReference type="InterPro" id="IPR036079">
    <property type="entry name" value="ATPase_csu/dsu_sf"/>
</dbReference>